<feature type="binding site" evidence="10">
    <location>
        <position position="20"/>
    </location>
    <ligand>
        <name>Mg(2+)</name>
        <dbReference type="ChEBI" id="CHEBI:18420"/>
    </ligand>
</feature>
<evidence type="ECO:0000256" key="2">
    <source>
        <dbReference type="ARBA" id="ARBA00022490"/>
    </source>
</evidence>
<comment type="similarity">
    <text evidence="7">Belongs to the gmhB family.</text>
</comment>
<evidence type="ECO:0000313" key="12">
    <source>
        <dbReference type="Proteomes" id="UP000642748"/>
    </source>
</evidence>
<organism evidence="11 12">
    <name type="scientific">Rugosimonospora africana</name>
    <dbReference type="NCBI Taxonomy" id="556532"/>
    <lineage>
        <taxon>Bacteria</taxon>
        <taxon>Bacillati</taxon>
        <taxon>Actinomycetota</taxon>
        <taxon>Actinomycetes</taxon>
        <taxon>Micromonosporales</taxon>
        <taxon>Micromonosporaceae</taxon>
        <taxon>Rugosimonospora</taxon>
    </lineage>
</organism>
<keyword evidence="10" id="KW-0460">Magnesium</keyword>
<dbReference type="CDD" id="cd07503">
    <property type="entry name" value="HAD_HisB-N"/>
    <property type="match status" value="1"/>
</dbReference>
<keyword evidence="3 10" id="KW-0479">Metal-binding</keyword>
<feature type="site" description="Stabilizes the phosphoryl group" evidence="9">
    <location>
        <position position="111"/>
    </location>
</feature>
<evidence type="ECO:0000256" key="9">
    <source>
        <dbReference type="PIRSR" id="PIRSR004682-3"/>
    </source>
</evidence>
<sequence length="193" mass="21434">MTGAAIREPSVRPAVFLDRDGVLNEVQLRDGTPVPPDRAEDLRLIPGVEAACHRLRELGYTLVVVTNQPDIARGRQTSEEVERMHDVLRASLPLDEIVVCPHDDADECACRKPRPGMMLDAARRLGLDLSRSFCVGDRWRDIEAAQRAGVRSVYVDRQYGERRATGADAVADSLFHAVPFIESCRSQGEIDDD</sequence>
<evidence type="ECO:0000256" key="5">
    <source>
        <dbReference type="ARBA" id="ARBA00023277"/>
    </source>
</evidence>
<evidence type="ECO:0000256" key="10">
    <source>
        <dbReference type="PIRSR" id="PIRSR004682-4"/>
    </source>
</evidence>
<dbReference type="NCBIfam" id="TIGR01656">
    <property type="entry name" value="Histidinol-ppas"/>
    <property type="match status" value="1"/>
</dbReference>
<dbReference type="SUPFAM" id="SSF56784">
    <property type="entry name" value="HAD-like"/>
    <property type="match status" value="1"/>
</dbReference>
<feature type="binding site" evidence="10">
    <location>
        <position position="100"/>
    </location>
    <ligand>
        <name>Zn(2+)</name>
        <dbReference type="ChEBI" id="CHEBI:29105"/>
    </ligand>
</feature>
<dbReference type="AlphaFoldDB" id="A0A8J3VQ62"/>
<dbReference type="PANTHER" id="PTHR42891:SF1">
    <property type="entry name" value="D-GLYCERO-BETA-D-MANNO-HEPTOSE-1,7-BISPHOSPHATE 7-PHOSPHATASE"/>
    <property type="match status" value="1"/>
</dbReference>
<dbReference type="PANTHER" id="PTHR42891">
    <property type="entry name" value="D-GLYCERO-BETA-D-MANNO-HEPTOSE-1,7-BISPHOSPHATE 7-PHOSPHATASE"/>
    <property type="match status" value="1"/>
</dbReference>
<dbReference type="GO" id="GO:0046872">
    <property type="term" value="F:metal ion binding"/>
    <property type="evidence" value="ECO:0007669"/>
    <property type="project" value="UniProtKB-KW"/>
</dbReference>
<feature type="binding site" evidence="10">
    <location>
        <position position="137"/>
    </location>
    <ligand>
        <name>Mg(2+)</name>
        <dbReference type="ChEBI" id="CHEBI:18420"/>
    </ligand>
</feature>
<feature type="active site" description="Proton donor" evidence="8">
    <location>
        <position position="20"/>
    </location>
</feature>
<dbReference type="InterPro" id="IPR004446">
    <property type="entry name" value="Heptose_bisP_phosphatase"/>
</dbReference>
<dbReference type="NCBIfam" id="TIGR01662">
    <property type="entry name" value="HAD-SF-IIIA"/>
    <property type="match status" value="1"/>
</dbReference>
<gene>
    <name evidence="11" type="ORF">Raf01_22980</name>
</gene>
<accession>A0A8J3VQ62</accession>
<reference evidence="11" key="1">
    <citation type="submission" date="2021-01" db="EMBL/GenBank/DDBJ databases">
        <title>Whole genome shotgun sequence of Rugosimonospora africana NBRC 104875.</title>
        <authorList>
            <person name="Komaki H."/>
            <person name="Tamura T."/>
        </authorList>
    </citation>
    <scope>NUCLEOTIDE SEQUENCE</scope>
    <source>
        <strain evidence="11">NBRC 104875</strain>
    </source>
</reference>
<dbReference type="PIRSF" id="PIRSF004682">
    <property type="entry name" value="GmhB"/>
    <property type="match status" value="1"/>
</dbReference>
<feature type="binding site" evidence="10">
    <location>
        <position position="108"/>
    </location>
    <ligand>
        <name>Zn(2+)</name>
        <dbReference type="ChEBI" id="CHEBI:29105"/>
    </ligand>
</feature>
<evidence type="ECO:0000313" key="11">
    <source>
        <dbReference type="EMBL" id="GIH14126.1"/>
    </source>
</evidence>
<dbReference type="Pfam" id="PF00702">
    <property type="entry name" value="Hydrolase"/>
    <property type="match status" value="1"/>
</dbReference>
<feature type="active site" description="Nucleophile" evidence="8">
    <location>
        <position position="18"/>
    </location>
</feature>
<evidence type="ECO:0000256" key="6">
    <source>
        <dbReference type="ARBA" id="ARBA00031828"/>
    </source>
</evidence>
<feature type="binding site" evidence="10">
    <location>
        <position position="110"/>
    </location>
    <ligand>
        <name>Zn(2+)</name>
        <dbReference type="ChEBI" id="CHEBI:29105"/>
    </ligand>
</feature>
<comment type="cofactor">
    <cofactor evidence="10">
        <name>Mg(2+)</name>
        <dbReference type="ChEBI" id="CHEBI:18420"/>
    </cofactor>
</comment>
<protein>
    <recommendedName>
        <fullName evidence="6 7">D,D-heptose 1,7-bisphosphate phosphatase</fullName>
        <ecNumber evidence="7">3.1.3.-</ecNumber>
    </recommendedName>
</protein>
<name>A0A8J3VQ62_9ACTN</name>
<comment type="cofactor">
    <cofactor evidence="10">
        <name>Zn(2+)</name>
        <dbReference type="ChEBI" id="CHEBI:29105"/>
    </cofactor>
</comment>
<comment type="caution">
    <text evidence="11">The sequence shown here is derived from an EMBL/GenBank/DDBJ whole genome shotgun (WGS) entry which is preliminary data.</text>
</comment>
<evidence type="ECO:0000256" key="3">
    <source>
        <dbReference type="ARBA" id="ARBA00022723"/>
    </source>
</evidence>
<keyword evidence="10" id="KW-0862">Zinc</keyword>
<dbReference type="InterPro" id="IPR006543">
    <property type="entry name" value="Histidinol-phos"/>
</dbReference>
<proteinExistence type="inferred from homology"/>
<keyword evidence="2 7" id="KW-0963">Cytoplasm</keyword>
<dbReference type="RefSeq" id="WP_203917788.1">
    <property type="nucleotide sequence ID" value="NZ_BONZ01000021.1"/>
</dbReference>
<dbReference type="GO" id="GO:0016791">
    <property type="term" value="F:phosphatase activity"/>
    <property type="evidence" value="ECO:0007669"/>
    <property type="project" value="InterPro"/>
</dbReference>
<keyword evidence="12" id="KW-1185">Reference proteome</keyword>
<evidence type="ECO:0000256" key="7">
    <source>
        <dbReference type="PIRNR" id="PIRNR004682"/>
    </source>
</evidence>
<evidence type="ECO:0000256" key="8">
    <source>
        <dbReference type="PIRSR" id="PIRSR004682-1"/>
    </source>
</evidence>
<dbReference type="InterPro" id="IPR006549">
    <property type="entry name" value="HAD-SF_hydro_IIIA"/>
</dbReference>
<dbReference type="InterPro" id="IPR023214">
    <property type="entry name" value="HAD_sf"/>
</dbReference>
<comment type="subcellular location">
    <subcellularLocation>
        <location evidence="1 7">Cytoplasm</location>
    </subcellularLocation>
</comment>
<keyword evidence="5 7" id="KW-0119">Carbohydrate metabolism</keyword>
<dbReference type="EC" id="3.1.3.-" evidence="7"/>
<feature type="site" description="Stabilizes the phosphoryl group" evidence="9">
    <location>
        <position position="66"/>
    </location>
</feature>
<dbReference type="GO" id="GO:0005975">
    <property type="term" value="P:carbohydrate metabolic process"/>
    <property type="evidence" value="ECO:0007669"/>
    <property type="project" value="InterPro"/>
</dbReference>
<feature type="binding site" evidence="10">
    <location>
        <position position="102"/>
    </location>
    <ligand>
        <name>Zn(2+)</name>
        <dbReference type="ChEBI" id="CHEBI:29105"/>
    </ligand>
</feature>
<dbReference type="Proteomes" id="UP000642748">
    <property type="component" value="Unassembled WGS sequence"/>
</dbReference>
<dbReference type="InterPro" id="IPR036412">
    <property type="entry name" value="HAD-like_sf"/>
</dbReference>
<dbReference type="Gene3D" id="3.40.50.1000">
    <property type="entry name" value="HAD superfamily/HAD-like"/>
    <property type="match status" value="1"/>
</dbReference>
<evidence type="ECO:0000256" key="1">
    <source>
        <dbReference type="ARBA" id="ARBA00004496"/>
    </source>
</evidence>
<feature type="binding site" evidence="10">
    <location>
        <position position="18"/>
    </location>
    <ligand>
        <name>Mg(2+)</name>
        <dbReference type="ChEBI" id="CHEBI:18420"/>
    </ligand>
</feature>
<feature type="site" description="Stabilizes the phosphoryl group" evidence="9">
    <location>
        <position position="112"/>
    </location>
</feature>
<dbReference type="GO" id="GO:0005737">
    <property type="term" value="C:cytoplasm"/>
    <property type="evidence" value="ECO:0007669"/>
    <property type="project" value="UniProtKB-SubCell"/>
</dbReference>
<evidence type="ECO:0000256" key="4">
    <source>
        <dbReference type="ARBA" id="ARBA00022801"/>
    </source>
</evidence>
<dbReference type="EMBL" id="BONZ01000021">
    <property type="protein sequence ID" value="GIH14126.1"/>
    <property type="molecule type" value="Genomic_DNA"/>
</dbReference>
<keyword evidence="4 7" id="KW-0378">Hydrolase</keyword>